<evidence type="ECO:0000259" key="1">
    <source>
        <dbReference type="Pfam" id="PF02625"/>
    </source>
</evidence>
<gene>
    <name evidence="2" type="ORF">METZ01_LOCUS449124</name>
</gene>
<feature type="domain" description="XdhC- CoxI" evidence="1">
    <location>
        <begin position="13"/>
        <end position="75"/>
    </location>
</feature>
<dbReference type="EMBL" id="UINC01184853">
    <property type="protein sequence ID" value="SVD96270.1"/>
    <property type="molecule type" value="Genomic_DNA"/>
</dbReference>
<reference evidence="2" key="1">
    <citation type="submission" date="2018-05" db="EMBL/GenBank/DDBJ databases">
        <authorList>
            <person name="Lanie J.A."/>
            <person name="Ng W.-L."/>
            <person name="Kazmierczak K.M."/>
            <person name="Andrzejewski T.M."/>
            <person name="Davidsen T.M."/>
            <person name="Wayne K.J."/>
            <person name="Tettelin H."/>
            <person name="Glass J.I."/>
            <person name="Rusch D."/>
            <person name="Podicherti R."/>
            <person name="Tsui H.-C.T."/>
            <person name="Winkler M.E."/>
        </authorList>
    </citation>
    <scope>NUCLEOTIDE SEQUENCE</scope>
</reference>
<evidence type="ECO:0000313" key="2">
    <source>
        <dbReference type="EMBL" id="SVD96270.1"/>
    </source>
</evidence>
<accession>A0A382ZLV3</accession>
<organism evidence="2">
    <name type="scientific">marine metagenome</name>
    <dbReference type="NCBI Taxonomy" id="408172"/>
    <lineage>
        <taxon>unclassified sequences</taxon>
        <taxon>metagenomes</taxon>
        <taxon>ecological metagenomes</taxon>
    </lineage>
</organism>
<dbReference type="AlphaFoldDB" id="A0A382ZLV3"/>
<dbReference type="Pfam" id="PF02625">
    <property type="entry name" value="XdhC_CoxI"/>
    <property type="match status" value="1"/>
</dbReference>
<dbReference type="PANTHER" id="PTHR30388:SF6">
    <property type="entry name" value="XANTHINE DEHYDROGENASE SUBUNIT A-RELATED"/>
    <property type="match status" value="1"/>
</dbReference>
<proteinExistence type="predicted"/>
<protein>
    <recommendedName>
        <fullName evidence="1">XdhC- CoxI domain-containing protein</fullName>
    </recommendedName>
</protein>
<dbReference type="InterPro" id="IPR003777">
    <property type="entry name" value="XdhC_CoxI"/>
</dbReference>
<name>A0A382ZLV3_9ZZZZ</name>
<feature type="non-terminal residue" evidence="2">
    <location>
        <position position="80"/>
    </location>
</feature>
<dbReference type="InterPro" id="IPR052698">
    <property type="entry name" value="MoCofactor_Util/Proc"/>
</dbReference>
<sequence length="80" mass="8568">MVEIYQKIADVSNNGREAAVCTIINTKGSTPRKQGAKMLVYESGSIEGTIGGGALESQVIKDALEIIKSRKPSMFSHSLL</sequence>
<dbReference type="PANTHER" id="PTHR30388">
    <property type="entry name" value="ALDEHYDE OXIDOREDUCTASE MOLYBDENUM COFACTOR ASSEMBLY PROTEIN"/>
    <property type="match status" value="1"/>
</dbReference>